<accession>A0AAW1EH98</accession>
<dbReference type="Proteomes" id="UP001488805">
    <property type="component" value="Unassembled WGS sequence"/>
</dbReference>
<gene>
    <name evidence="1" type="ORF">VZT92_019846</name>
</gene>
<evidence type="ECO:0000313" key="1">
    <source>
        <dbReference type="EMBL" id="KAK9521870.1"/>
    </source>
</evidence>
<name>A0AAW1EH98_ZOAVI</name>
<reference evidence="1 2" key="1">
    <citation type="journal article" date="2024" name="Genome Biol. Evol.">
        <title>Chromosome-level genome assembly of the viviparous eelpout Zoarces viviparus.</title>
        <authorList>
            <person name="Fuhrmann N."/>
            <person name="Brasseur M.V."/>
            <person name="Bakowski C.E."/>
            <person name="Podsiadlowski L."/>
            <person name="Prost S."/>
            <person name="Krehenwinkel H."/>
            <person name="Mayer C."/>
        </authorList>
    </citation>
    <scope>NUCLEOTIDE SEQUENCE [LARGE SCALE GENOMIC DNA]</scope>
    <source>
        <strain evidence="1">NO-MEL_2022_Ind0_liver</strain>
    </source>
</reference>
<evidence type="ECO:0008006" key="3">
    <source>
        <dbReference type="Google" id="ProtNLM"/>
    </source>
</evidence>
<organism evidence="1 2">
    <name type="scientific">Zoarces viviparus</name>
    <name type="common">Viviparous eelpout</name>
    <name type="synonym">Blennius viviparus</name>
    <dbReference type="NCBI Taxonomy" id="48416"/>
    <lineage>
        <taxon>Eukaryota</taxon>
        <taxon>Metazoa</taxon>
        <taxon>Chordata</taxon>
        <taxon>Craniata</taxon>
        <taxon>Vertebrata</taxon>
        <taxon>Euteleostomi</taxon>
        <taxon>Actinopterygii</taxon>
        <taxon>Neopterygii</taxon>
        <taxon>Teleostei</taxon>
        <taxon>Neoteleostei</taxon>
        <taxon>Acanthomorphata</taxon>
        <taxon>Eupercaria</taxon>
        <taxon>Perciformes</taxon>
        <taxon>Cottioidei</taxon>
        <taxon>Zoarcales</taxon>
        <taxon>Zoarcidae</taxon>
        <taxon>Zoarcinae</taxon>
        <taxon>Zoarces</taxon>
    </lineage>
</organism>
<evidence type="ECO:0000313" key="2">
    <source>
        <dbReference type="Proteomes" id="UP001488805"/>
    </source>
</evidence>
<dbReference type="AlphaFoldDB" id="A0AAW1EH98"/>
<proteinExistence type="predicted"/>
<keyword evidence="2" id="KW-1185">Reference proteome</keyword>
<dbReference type="EMBL" id="JBCEZU010000232">
    <property type="protein sequence ID" value="KAK9521870.1"/>
    <property type="molecule type" value="Genomic_DNA"/>
</dbReference>
<protein>
    <recommendedName>
        <fullName evidence="3">Secreted protein</fullName>
    </recommendedName>
</protein>
<sequence length="68" mass="7632">MQCIMGSGTRLCLPLIPSVSSQISAAYRETQKRLFCDERCDLHNRAAVTCSDHQRAPDPDMWMGVDAF</sequence>
<comment type="caution">
    <text evidence="1">The sequence shown here is derived from an EMBL/GenBank/DDBJ whole genome shotgun (WGS) entry which is preliminary data.</text>
</comment>